<keyword evidence="5" id="KW-0732">Signal</keyword>
<protein>
    <submittedName>
        <fullName evidence="8">Uncharacterized protein</fullName>
    </submittedName>
</protein>
<dbReference type="GO" id="GO:0040008">
    <property type="term" value="P:regulation of growth"/>
    <property type="evidence" value="ECO:0007669"/>
    <property type="project" value="UniProtKB-ARBA"/>
</dbReference>
<keyword evidence="9" id="KW-1185">Reference proteome</keyword>
<evidence type="ECO:0000256" key="3">
    <source>
        <dbReference type="ARBA" id="ARBA00022525"/>
    </source>
</evidence>
<feature type="region of interest" description="Disordered" evidence="7">
    <location>
        <begin position="1"/>
        <end position="24"/>
    </location>
</feature>
<dbReference type="EMBL" id="CABITT030000004">
    <property type="protein sequence ID" value="VVB01237.1"/>
    <property type="molecule type" value="Genomic_DNA"/>
</dbReference>
<name>A0A565BIQ3_9BRAS</name>
<evidence type="ECO:0000256" key="5">
    <source>
        <dbReference type="ARBA" id="ARBA00022729"/>
    </source>
</evidence>
<dbReference type="GO" id="GO:0005179">
    <property type="term" value="F:hormone activity"/>
    <property type="evidence" value="ECO:0007669"/>
    <property type="project" value="UniProtKB-KW"/>
</dbReference>
<dbReference type="OrthoDB" id="1071830at2759"/>
<evidence type="ECO:0000313" key="9">
    <source>
        <dbReference type="Proteomes" id="UP000489600"/>
    </source>
</evidence>
<proteinExistence type="inferred from homology"/>
<comment type="similarity">
    <text evidence="2">Belongs to the plant rapid alkalinization factor (RALF) family.</text>
</comment>
<reference evidence="8" key="1">
    <citation type="submission" date="2019-07" db="EMBL/GenBank/DDBJ databases">
        <authorList>
            <person name="Dittberner H."/>
        </authorList>
    </citation>
    <scope>NUCLEOTIDE SEQUENCE [LARGE SCALE GENOMIC DNA]</scope>
</reference>
<comment type="subcellular location">
    <subcellularLocation>
        <location evidence="1">Secreted</location>
    </subcellularLocation>
</comment>
<dbReference type="Pfam" id="PF05498">
    <property type="entry name" value="RALF"/>
    <property type="match status" value="1"/>
</dbReference>
<keyword evidence="6" id="KW-1015">Disulfide bond</keyword>
<keyword evidence="4" id="KW-0372">Hormone</keyword>
<accession>A0A565BIQ3</accession>
<dbReference type="Proteomes" id="UP000489600">
    <property type="component" value="Unassembled WGS sequence"/>
</dbReference>
<evidence type="ECO:0000256" key="7">
    <source>
        <dbReference type="SAM" id="MobiDB-lite"/>
    </source>
</evidence>
<evidence type="ECO:0000256" key="6">
    <source>
        <dbReference type="ARBA" id="ARBA00023157"/>
    </source>
</evidence>
<evidence type="ECO:0000256" key="4">
    <source>
        <dbReference type="ARBA" id="ARBA00022702"/>
    </source>
</evidence>
<dbReference type="InterPro" id="IPR008801">
    <property type="entry name" value="RALF"/>
</dbReference>
<organism evidence="8 9">
    <name type="scientific">Arabis nemorensis</name>
    <dbReference type="NCBI Taxonomy" id="586526"/>
    <lineage>
        <taxon>Eukaryota</taxon>
        <taxon>Viridiplantae</taxon>
        <taxon>Streptophyta</taxon>
        <taxon>Embryophyta</taxon>
        <taxon>Tracheophyta</taxon>
        <taxon>Spermatophyta</taxon>
        <taxon>Magnoliopsida</taxon>
        <taxon>eudicotyledons</taxon>
        <taxon>Gunneridae</taxon>
        <taxon>Pentapetalae</taxon>
        <taxon>rosids</taxon>
        <taxon>malvids</taxon>
        <taxon>Brassicales</taxon>
        <taxon>Brassicaceae</taxon>
        <taxon>Arabideae</taxon>
        <taxon>Arabis</taxon>
    </lineage>
</organism>
<evidence type="ECO:0000256" key="2">
    <source>
        <dbReference type="ARBA" id="ARBA00009178"/>
    </source>
</evidence>
<gene>
    <name evidence="8" type="ORF">ANE_LOCUS11681</name>
</gene>
<dbReference type="AlphaFoldDB" id="A0A565BIQ3"/>
<sequence length="114" mass="13019">MEYYTFSQETDEERGSGKHHLKNTWVKERYESDEEDGSREEQVNKLVLRKEEDDDGEMVTSSSTVLTSKVRYLNYGALKHDSAPAAYGGGGGKVMPPPSNKYHRGHPKFYRCRG</sequence>
<keyword evidence="3" id="KW-0964">Secreted</keyword>
<comment type="caution">
    <text evidence="8">The sequence shown here is derived from an EMBL/GenBank/DDBJ whole genome shotgun (WGS) entry which is preliminary data.</text>
</comment>
<evidence type="ECO:0000313" key="8">
    <source>
        <dbReference type="EMBL" id="VVB01237.1"/>
    </source>
</evidence>
<evidence type="ECO:0000256" key="1">
    <source>
        <dbReference type="ARBA" id="ARBA00004613"/>
    </source>
</evidence>
<dbReference type="GO" id="GO:0005576">
    <property type="term" value="C:extracellular region"/>
    <property type="evidence" value="ECO:0007669"/>
    <property type="project" value="UniProtKB-SubCell"/>
</dbReference>